<reference evidence="5" key="1">
    <citation type="submission" date="2019-09" db="EMBL/GenBank/DDBJ databases">
        <title>Characterisation of the sponge microbiome using genome-centric metagenomics.</title>
        <authorList>
            <person name="Engelberts J.P."/>
            <person name="Robbins S.J."/>
            <person name="De Goeij J.M."/>
            <person name="Aranda M."/>
            <person name="Bell S.C."/>
            <person name="Webster N.S."/>
        </authorList>
    </citation>
    <scope>NUCLEOTIDE SEQUENCE</scope>
    <source>
        <strain evidence="5">SB0664_bin_27</strain>
    </source>
</reference>
<feature type="region of interest" description="Disordered" evidence="1">
    <location>
        <begin position="461"/>
        <end position="514"/>
    </location>
</feature>
<gene>
    <name evidence="5" type="ORF">F4Y42_21690</name>
</gene>
<dbReference type="SUPFAM" id="SSF82153">
    <property type="entry name" value="FAS1 domain"/>
    <property type="match status" value="1"/>
</dbReference>
<dbReference type="InterPro" id="IPR000782">
    <property type="entry name" value="FAS1_domain"/>
</dbReference>
<dbReference type="Gene3D" id="3.10.350.10">
    <property type="entry name" value="LysM domain"/>
    <property type="match status" value="1"/>
</dbReference>
<dbReference type="PROSITE" id="PS50213">
    <property type="entry name" value="FAS1"/>
    <property type="match status" value="1"/>
</dbReference>
<dbReference type="AlphaFoldDB" id="A0A6B0YZI2"/>
<evidence type="ECO:0000256" key="2">
    <source>
        <dbReference type="SAM" id="Phobius"/>
    </source>
</evidence>
<dbReference type="InterPro" id="IPR050904">
    <property type="entry name" value="Adhesion/Biosynth-related"/>
</dbReference>
<evidence type="ECO:0000259" key="4">
    <source>
        <dbReference type="PROSITE" id="PS51782"/>
    </source>
</evidence>
<dbReference type="SMART" id="SM00257">
    <property type="entry name" value="LysM"/>
    <property type="match status" value="1"/>
</dbReference>
<dbReference type="PROSITE" id="PS51782">
    <property type="entry name" value="LYSM"/>
    <property type="match status" value="1"/>
</dbReference>
<keyword evidence="2" id="KW-1133">Transmembrane helix</keyword>
<dbReference type="Gene3D" id="2.30.180.10">
    <property type="entry name" value="FAS1 domain"/>
    <property type="match status" value="1"/>
</dbReference>
<organism evidence="5">
    <name type="scientific">Caldilineaceae bacterium SB0664_bin_27</name>
    <dbReference type="NCBI Taxonomy" id="2605260"/>
    <lineage>
        <taxon>Bacteria</taxon>
        <taxon>Bacillati</taxon>
        <taxon>Chloroflexota</taxon>
        <taxon>Caldilineae</taxon>
        <taxon>Caldilineales</taxon>
        <taxon>Caldilineaceae</taxon>
    </lineage>
</organism>
<proteinExistence type="predicted"/>
<dbReference type="CDD" id="cd00118">
    <property type="entry name" value="LysM"/>
    <property type="match status" value="1"/>
</dbReference>
<feature type="transmembrane region" description="Helical" evidence="2">
    <location>
        <begin position="56"/>
        <end position="76"/>
    </location>
</feature>
<dbReference type="InterPro" id="IPR018392">
    <property type="entry name" value="LysM"/>
</dbReference>
<dbReference type="Pfam" id="PF01476">
    <property type="entry name" value="LysM"/>
    <property type="match status" value="1"/>
</dbReference>
<dbReference type="EMBL" id="VXRG01000185">
    <property type="protein sequence ID" value="MXY96063.1"/>
    <property type="molecule type" value="Genomic_DNA"/>
</dbReference>
<dbReference type="GO" id="GO:0005615">
    <property type="term" value="C:extracellular space"/>
    <property type="evidence" value="ECO:0007669"/>
    <property type="project" value="TreeGrafter"/>
</dbReference>
<sequence>MALVKLNMLRVMSPKRIRILGLSLKSQRGIRLQLTGARLSGYTGIWRESMQLKVSWRYVGLAAVLALVLVAGPYALTVQGSVNSATVSGQLNEQFAKHYLGLRVIDPSQPVTIKMDYQPQQNHMLDEGSGFYVFKQGGFDRYINAAPPSETVFVSGSLETMSGVKRKVAQIGPADASEIVTIVVFNDTTMDLSYTLTGENVTFVDESGEQVVSGSTPEVPETATPAPTGLQAAADPAPVVTTNAVRSSWVQGELNEQFEKHYLGLEVIDTGQPVTIKMEYDPQDSQQVDDSSGFYVFKQGGFDRYINAAPPSESAFVTSSLDSMDGTKRKVAEIGISDVSEIVTLVTYNDTTMPFSYTLTGENVLFLDDSGEQVEGDRVVVQQTGAGAGTASAAAGTEITLGGIYTVQAGDTLGTISSQAYGSTTYWSSICTANSLSNCDVIEVGDVLTIPSLADAEAYQAGGDVPTPVPTAAETPAATEEAAPTATPSATPDAMTESTATATPAATADAMPEATATATAAATAAATAMPEPTSDAGMMDDDLIEVAGNYEQLDILLLALDLAGLTTSVAEGGPYTIFAPTNAAFASLPEARLDMLMADADLLAETLRYHVVSGKLTASDLASQTSLTTLHGGTIDIGTGDDGSLTVEGITIVTSDVEASNGVIHFIHQLLPDPDDNGSQ</sequence>
<dbReference type="PANTHER" id="PTHR10900:SF77">
    <property type="entry name" value="FI19380P1"/>
    <property type="match status" value="1"/>
</dbReference>
<comment type="caution">
    <text evidence="5">The sequence shown here is derived from an EMBL/GenBank/DDBJ whole genome shotgun (WGS) entry which is preliminary data.</text>
</comment>
<dbReference type="InterPro" id="IPR036378">
    <property type="entry name" value="FAS1_dom_sf"/>
</dbReference>
<evidence type="ECO:0000256" key="1">
    <source>
        <dbReference type="SAM" id="MobiDB-lite"/>
    </source>
</evidence>
<keyword evidence="2" id="KW-0812">Transmembrane</keyword>
<dbReference type="SUPFAM" id="SSF54106">
    <property type="entry name" value="LysM domain"/>
    <property type="match status" value="1"/>
</dbReference>
<feature type="domain" description="FAS1" evidence="3">
    <location>
        <begin position="540"/>
        <end position="671"/>
    </location>
</feature>
<dbReference type="InterPro" id="IPR036779">
    <property type="entry name" value="LysM_dom_sf"/>
</dbReference>
<dbReference type="PANTHER" id="PTHR10900">
    <property type="entry name" value="PERIOSTIN-RELATED"/>
    <property type="match status" value="1"/>
</dbReference>
<feature type="domain" description="LysM" evidence="4">
    <location>
        <begin position="403"/>
        <end position="450"/>
    </location>
</feature>
<feature type="compositionally biased region" description="Low complexity" evidence="1">
    <location>
        <begin position="470"/>
        <end position="514"/>
    </location>
</feature>
<protein>
    <submittedName>
        <fullName evidence="5">LysM peptidoglycan-binding domain-containing protein</fullName>
    </submittedName>
</protein>
<accession>A0A6B0YZI2</accession>
<name>A0A6B0YZI2_9CHLR</name>
<dbReference type="FunFam" id="2.30.180.10:FF:000032">
    <property type="entry name" value="Fasciclin domain-containing protein, putative"/>
    <property type="match status" value="1"/>
</dbReference>
<dbReference type="Pfam" id="PF02469">
    <property type="entry name" value="Fasciclin"/>
    <property type="match status" value="1"/>
</dbReference>
<dbReference type="SMART" id="SM00554">
    <property type="entry name" value="FAS1"/>
    <property type="match status" value="1"/>
</dbReference>
<keyword evidence="2" id="KW-0472">Membrane</keyword>
<evidence type="ECO:0000313" key="5">
    <source>
        <dbReference type="EMBL" id="MXY96063.1"/>
    </source>
</evidence>
<evidence type="ECO:0000259" key="3">
    <source>
        <dbReference type="PROSITE" id="PS50213"/>
    </source>
</evidence>